<reference evidence="1" key="1">
    <citation type="submission" date="2024-06" db="EMBL/GenBank/DDBJ databases">
        <authorList>
            <person name="Dussert Y."/>
            <person name="Peccoud J."/>
            <person name="Pigeault R."/>
        </authorList>
    </citation>
    <scope>NUCLEOTIDE SEQUENCE</scope>
    <source>
        <strain evidence="1">WArc</strain>
    </source>
</reference>
<proteinExistence type="predicted"/>
<accession>A0AAU7Q4G8</accession>
<sequence length="94" mass="10671">MLTKCAKLISCEESGNKQFVVYNAKACDGDERFSFFTEMEEDENEGELPSTCPVGSLVDVYYNPEYCLEENHSCYAEYMQFSADDHCKADCGVF</sequence>
<dbReference type="AlphaFoldDB" id="A0AAU7Q4G8"/>
<evidence type="ECO:0008006" key="2">
    <source>
        <dbReference type="Google" id="ProtNLM"/>
    </source>
</evidence>
<organism evidence="1">
    <name type="scientific">Wolbachia endosymbiont of Armadillidium arcangelii</name>
    <dbReference type="NCBI Taxonomy" id="3158571"/>
    <lineage>
        <taxon>Bacteria</taxon>
        <taxon>Pseudomonadati</taxon>
        <taxon>Pseudomonadota</taxon>
        <taxon>Alphaproteobacteria</taxon>
        <taxon>Rickettsiales</taxon>
        <taxon>Anaplasmataceae</taxon>
        <taxon>Wolbachieae</taxon>
        <taxon>Wolbachia</taxon>
    </lineage>
</organism>
<name>A0AAU7Q4G8_9RICK</name>
<dbReference type="EMBL" id="CP157942">
    <property type="protein sequence ID" value="XBS67081.1"/>
    <property type="molecule type" value="Genomic_DNA"/>
</dbReference>
<evidence type="ECO:0000313" key="1">
    <source>
        <dbReference type="EMBL" id="XBS67081.1"/>
    </source>
</evidence>
<dbReference type="RefSeq" id="WP_047759193.1">
    <property type="nucleotide sequence ID" value="NZ_CP157942.1"/>
</dbReference>
<protein>
    <recommendedName>
        <fullName evidence="2">ShKT domain-containing protein</fullName>
    </recommendedName>
</protein>
<gene>
    <name evidence="1" type="ORF">ABLO99_08045</name>
</gene>